<keyword evidence="5" id="KW-0804">Transcription</keyword>
<dbReference type="Gene3D" id="1.10.10.10">
    <property type="entry name" value="Winged helix-like DNA-binding domain superfamily/Winged helix DNA-binding domain"/>
    <property type="match status" value="1"/>
</dbReference>
<dbReference type="GO" id="GO:0003700">
    <property type="term" value="F:DNA-binding transcription factor activity"/>
    <property type="evidence" value="ECO:0007669"/>
    <property type="project" value="InterPro"/>
</dbReference>
<evidence type="ECO:0000256" key="2">
    <source>
        <dbReference type="ARBA" id="ARBA00022491"/>
    </source>
</evidence>
<dbReference type="InterPro" id="IPR036388">
    <property type="entry name" value="WH-like_DNA-bd_sf"/>
</dbReference>
<dbReference type="GO" id="GO:0003677">
    <property type="term" value="F:DNA binding"/>
    <property type="evidence" value="ECO:0007669"/>
    <property type="project" value="UniProtKB-KW"/>
</dbReference>
<dbReference type="CDD" id="cd08421">
    <property type="entry name" value="PBP2_LTTR_like_1"/>
    <property type="match status" value="1"/>
</dbReference>
<reference evidence="7" key="1">
    <citation type="submission" date="2019-06" db="EMBL/GenBank/DDBJ databases">
        <authorList>
            <person name="Deangelis K."/>
            <person name="Huntemann M."/>
            <person name="Clum A."/>
            <person name="Pillay M."/>
            <person name="Palaniappan K."/>
            <person name="Varghese N."/>
            <person name="Mikhailova N."/>
            <person name="Stamatis D."/>
            <person name="Reddy T."/>
            <person name="Daum C."/>
            <person name="Shapiro N."/>
            <person name="Ivanova N."/>
            <person name="Kyrpides N."/>
            <person name="Woyke T."/>
        </authorList>
    </citation>
    <scope>NUCLEOTIDE SEQUENCE [LARGE SCALE GENOMIC DNA]</scope>
    <source>
        <strain evidence="7">128R</strain>
    </source>
</reference>
<dbReference type="Pfam" id="PF00126">
    <property type="entry name" value="HTH_1"/>
    <property type="match status" value="1"/>
</dbReference>
<dbReference type="AlphaFoldDB" id="A0A559TBJ8"/>
<name>A0A559TBJ8_SERFO</name>
<dbReference type="FunFam" id="1.10.10.10:FF:000001">
    <property type="entry name" value="LysR family transcriptional regulator"/>
    <property type="match status" value="1"/>
</dbReference>
<evidence type="ECO:0000256" key="5">
    <source>
        <dbReference type="ARBA" id="ARBA00023163"/>
    </source>
</evidence>
<organism evidence="7">
    <name type="scientific">Serratia fonticola</name>
    <dbReference type="NCBI Taxonomy" id="47917"/>
    <lineage>
        <taxon>Bacteria</taxon>
        <taxon>Pseudomonadati</taxon>
        <taxon>Pseudomonadota</taxon>
        <taxon>Gammaproteobacteria</taxon>
        <taxon>Enterobacterales</taxon>
        <taxon>Yersiniaceae</taxon>
        <taxon>Serratia</taxon>
    </lineage>
</organism>
<dbReference type="PANTHER" id="PTHR30419:SF2">
    <property type="entry name" value="LYSR FAMILY TRANSCRIPTIONAL REGULATOR"/>
    <property type="match status" value="1"/>
</dbReference>
<protein>
    <submittedName>
        <fullName evidence="7">DNA-binding transcriptional LysR family regulator</fullName>
    </submittedName>
</protein>
<comment type="caution">
    <text evidence="7">The sequence shown here is derived from an EMBL/GenBank/DDBJ whole genome shotgun (WGS) entry which is preliminary data.</text>
</comment>
<keyword evidence="2" id="KW-0678">Repressor</keyword>
<dbReference type="Gene3D" id="3.40.190.290">
    <property type="match status" value="1"/>
</dbReference>
<evidence type="ECO:0000313" key="7">
    <source>
        <dbReference type="EMBL" id="TVZ71984.1"/>
    </source>
</evidence>
<comment type="similarity">
    <text evidence="1">Belongs to the LysR transcriptional regulatory family.</text>
</comment>
<dbReference type="PANTHER" id="PTHR30419">
    <property type="entry name" value="HTH-TYPE TRANSCRIPTIONAL REGULATOR YBHD"/>
    <property type="match status" value="1"/>
</dbReference>
<dbReference type="InterPro" id="IPR050950">
    <property type="entry name" value="HTH-type_LysR_regulators"/>
</dbReference>
<keyword evidence="3" id="KW-0805">Transcription regulation</keyword>
<dbReference type="SUPFAM" id="SSF46785">
    <property type="entry name" value="Winged helix' DNA-binding domain"/>
    <property type="match status" value="1"/>
</dbReference>
<evidence type="ECO:0000259" key="6">
    <source>
        <dbReference type="PROSITE" id="PS50931"/>
    </source>
</evidence>
<dbReference type="SUPFAM" id="SSF53850">
    <property type="entry name" value="Periplasmic binding protein-like II"/>
    <property type="match status" value="1"/>
</dbReference>
<dbReference type="OrthoDB" id="8679465at2"/>
<evidence type="ECO:0000256" key="1">
    <source>
        <dbReference type="ARBA" id="ARBA00009437"/>
    </source>
</evidence>
<dbReference type="InterPro" id="IPR036390">
    <property type="entry name" value="WH_DNA-bd_sf"/>
</dbReference>
<reference evidence="7" key="2">
    <citation type="submission" date="2019-08" db="EMBL/GenBank/DDBJ databases">
        <title>Investigation of anaerobic lignin degradation for improved lignocellulosic biofuels.</title>
        <authorList>
            <person name="Deangelis K.PhD."/>
        </authorList>
    </citation>
    <scope>NUCLEOTIDE SEQUENCE [LARGE SCALE GENOMIC DNA]</scope>
    <source>
        <strain evidence="7">128R</strain>
    </source>
</reference>
<dbReference type="InterPro" id="IPR000847">
    <property type="entry name" value="LysR_HTH_N"/>
</dbReference>
<evidence type="ECO:0000256" key="3">
    <source>
        <dbReference type="ARBA" id="ARBA00023015"/>
    </source>
</evidence>
<dbReference type="PROSITE" id="PS50931">
    <property type="entry name" value="HTH_LYSR"/>
    <property type="match status" value="1"/>
</dbReference>
<dbReference type="InterPro" id="IPR005119">
    <property type="entry name" value="LysR_subst-bd"/>
</dbReference>
<feature type="domain" description="HTH lysR-type" evidence="6">
    <location>
        <begin position="3"/>
        <end position="60"/>
    </location>
</feature>
<proteinExistence type="inferred from homology"/>
<dbReference type="Pfam" id="PF03466">
    <property type="entry name" value="LysR_substrate"/>
    <property type="match status" value="1"/>
</dbReference>
<keyword evidence="4 7" id="KW-0238">DNA-binding</keyword>
<sequence length="293" mass="32207">MHFDFIDLRLFIAVVEAGSITAGADRACLSLASASARIRGLEQQAGVQLLTRNSRGVHPTTAGECLLHHARQLLQQTARLQGEMSEYAQNACELRIIANTVATAAFLPELLADFLVLHPQMKIVLEEMPSTAIAQAVIEQTADIGIVADHADTRGLQRYPFRDDKLVVVIPHDHPLSAQTSVTFPQALSYDFIGLARDSALQQHLSQQALRLGRAIRFRAQVNSVEVICRMVGRGAGIAIVPHEIARHLPANRLHFIALAEPWAVRQLAIVVRQFALLPLPAQQLVTFLRQQA</sequence>
<evidence type="ECO:0000256" key="4">
    <source>
        <dbReference type="ARBA" id="ARBA00023125"/>
    </source>
</evidence>
<gene>
    <name evidence="7" type="ORF">FHU10_4644</name>
</gene>
<dbReference type="EMBL" id="VISQ01000001">
    <property type="protein sequence ID" value="TVZ71984.1"/>
    <property type="molecule type" value="Genomic_DNA"/>
</dbReference>
<dbReference type="GO" id="GO:0005829">
    <property type="term" value="C:cytosol"/>
    <property type="evidence" value="ECO:0007669"/>
    <property type="project" value="TreeGrafter"/>
</dbReference>
<accession>A0A559TBJ8</accession>